<gene>
    <name evidence="1" type="ORF">DPEC_G00221170</name>
</gene>
<proteinExistence type="predicted"/>
<dbReference type="Proteomes" id="UP001157502">
    <property type="component" value="Chromosome 18"/>
</dbReference>
<sequence>MVSWMKITIRIVHFRVRGQVREKERVMKKKRGEISQVLSLLKPRQYWMKIMAWEHQRCACHLLNLISTADALKANGNPVYKRLSRSAFSKCSSLWSKSSRSTTAAEIIQDNCKLQLLRPNETRFTPVELAFLAEYTKTMGPFAKALDVLQGEANVQMGWLVSTIILLQAKLQHLCISVL</sequence>
<name>A0ACC2G3V9_DALPE</name>
<reference evidence="1" key="1">
    <citation type="submission" date="2021-05" db="EMBL/GenBank/DDBJ databases">
        <authorList>
            <person name="Pan Q."/>
            <person name="Jouanno E."/>
            <person name="Zahm M."/>
            <person name="Klopp C."/>
            <person name="Cabau C."/>
            <person name="Louis A."/>
            <person name="Berthelot C."/>
            <person name="Parey E."/>
            <person name="Roest Crollius H."/>
            <person name="Montfort J."/>
            <person name="Robinson-Rechavi M."/>
            <person name="Bouchez O."/>
            <person name="Lampietro C."/>
            <person name="Lopez Roques C."/>
            <person name="Donnadieu C."/>
            <person name="Postlethwait J."/>
            <person name="Bobe J."/>
            <person name="Dillon D."/>
            <person name="Chandos A."/>
            <person name="von Hippel F."/>
            <person name="Guiguen Y."/>
        </authorList>
    </citation>
    <scope>NUCLEOTIDE SEQUENCE</scope>
    <source>
        <strain evidence="1">YG-Jan2019</strain>
    </source>
</reference>
<comment type="caution">
    <text evidence="1">The sequence shown here is derived from an EMBL/GenBank/DDBJ whole genome shotgun (WGS) entry which is preliminary data.</text>
</comment>
<dbReference type="EMBL" id="CM055745">
    <property type="protein sequence ID" value="KAJ7998291.1"/>
    <property type="molecule type" value="Genomic_DNA"/>
</dbReference>
<evidence type="ECO:0000313" key="1">
    <source>
        <dbReference type="EMBL" id="KAJ7998291.1"/>
    </source>
</evidence>
<keyword evidence="2" id="KW-1185">Reference proteome</keyword>
<evidence type="ECO:0000313" key="2">
    <source>
        <dbReference type="Proteomes" id="UP001157502"/>
    </source>
</evidence>
<protein>
    <submittedName>
        <fullName evidence="1">Uncharacterized protein</fullName>
    </submittedName>
</protein>
<organism evidence="1 2">
    <name type="scientific">Dallia pectoralis</name>
    <name type="common">Alaska blackfish</name>
    <dbReference type="NCBI Taxonomy" id="75939"/>
    <lineage>
        <taxon>Eukaryota</taxon>
        <taxon>Metazoa</taxon>
        <taxon>Chordata</taxon>
        <taxon>Craniata</taxon>
        <taxon>Vertebrata</taxon>
        <taxon>Euteleostomi</taxon>
        <taxon>Actinopterygii</taxon>
        <taxon>Neopterygii</taxon>
        <taxon>Teleostei</taxon>
        <taxon>Protacanthopterygii</taxon>
        <taxon>Esociformes</taxon>
        <taxon>Umbridae</taxon>
        <taxon>Dallia</taxon>
    </lineage>
</organism>
<accession>A0ACC2G3V9</accession>